<comment type="caution">
    <text evidence="2">The sequence shown here is derived from an EMBL/GenBank/DDBJ whole genome shotgun (WGS) entry which is preliminary data.</text>
</comment>
<protein>
    <submittedName>
        <fullName evidence="2">Uncharacterized protein</fullName>
    </submittedName>
</protein>
<organism evidence="2 3">
    <name type="scientific">Immersiella caudata</name>
    <dbReference type="NCBI Taxonomy" id="314043"/>
    <lineage>
        <taxon>Eukaryota</taxon>
        <taxon>Fungi</taxon>
        <taxon>Dikarya</taxon>
        <taxon>Ascomycota</taxon>
        <taxon>Pezizomycotina</taxon>
        <taxon>Sordariomycetes</taxon>
        <taxon>Sordariomycetidae</taxon>
        <taxon>Sordariales</taxon>
        <taxon>Lasiosphaeriaceae</taxon>
        <taxon>Immersiella</taxon>
    </lineage>
</organism>
<reference evidence="2" key="1">
    <citation type="submission" date="2023-06" db="EMBL/GenBank/DDBJ databases">
        <title>Genome-scale phylogeny and comparative genomics of the fungal order Sordariales.</title>
        <authorList>
            <consortium name="Lawrence Berkeley National Laboratory"/>
            <person name="Hensen N."/>
            <person name="Bonometti L."/>
            <person name="Westerberg I."/>
            <person name="Brannstrom I.O."/>
            <person name="Guillou S."/>
            <person name="Cros-Aarteil S."/>
            <person name="Calhoun S."/>
            <person name="Haridas S."/>
            <person name="Kuo A."/>
            <person name="Mondo S."/>
            <person name="Pangilinan J."/>
            <person name="Riley R."/>
            <person name="Labutti K."/>
            <person name="Andreopoulos B."/>
            <person name="Lipzen A."/>
            <person name="Chen C."/>
            <person name="Yanf M."/>
            <person name="Daum C."/>
            <person name="Ng V."/>
            <person name="Clum A."/>
            <person name="Steindorff A."/>
            <person name="Ohm R."/>
            <person name="Martin F."/>
            <person name="Silar P."/>
            <person name="Natvig D."/>
            <person name="Lalanne C."/>
            <person name="Gautier V."/>
            <person name="Ament-Velasquez S.L."/>
            <person name="Kruys A."/>
            <person name="Hutchinson M.I."/>
            <person name="Powell A.J."/>
            <person name="Barry K."/>
            <person name="Miller A.N."/>
            <person name="Grigoriev I.V."/>
            <person name="Debuchy R."/>
            <person name="Gladieux P."/>
            <person name="Thoren M.H."/>
            <person name="Johannesson H."/>
        </authorList>
    </citation>
    <scope>NUCLEOTIDE SEQUENCE</scope>
    <source>
        <strain evidence="2">CBS 606.72</strain>
    </source>
</reference>
<gene>
    <name evidence="2" type="ORF">B0T14DRAFT_92568</name>
</gene>
<keyword evidence="3" id="KW-1185">Reference proteome</keyword>
<accession>A0AA39X3B7</accession>
<proteinExistence type="predicted"/>
<feature type="region of interest" description="Disordered" evidence="1">
    <location>
        <begin position="103"/>
        <end position="138"/>
    </location>
</feature>
<evidence type="ECO:0000313" key="2">
    <source>
        <dbReference type="EMBL" id="KAK0626055.1"/>
    </source>
</evidence>
<dbReference type="AlphaFoldDB" id="A0AA39X3B7"/>
<evidence type="ECO:0000256" key="1">
    <source>
        <dbReference type="SAM" id="MobiDB-lite"/>
    </source>
</evidence>
<feature type="compositionally biased region" description="Low complexity" evidence="1">
    <location>
        <begin position="104"/>
        <end position="118"/>
    </location>
</feature>
<name>A0AA39X3B7_9PEZI</name>
<feature type="region of interest" description="Disordered" evidence="1">
    <location>
        <begin position="1"/>
        <end position="24"/>
    </location>
</feature>
<evidence type="ECO:0000313" key="3">
    <source>
        <dbReference type="Proteomes" id="UP001175000"/>
    </source>
</evidence>
<dbReference type="EMBL" id="JAULSU010000002">
    <property type="protein sequence ID" value="KAK0626055.1"/>
    <property type="molecule type" value="Genomic_DNA"/>
</dbReference>
<sequence>MPPNVSATMPSPGVSRRVPSGAGQPASRTRCLWCSAPRSCVPVGRCGSAEPSGSPCLDWLPLAPATGQFRKRAAPLGSHSAHPTPGLPVFHWLADPTFLPSPAHRGPLRSSSSHGGLHPPSPSLRMDGRSSVGARRTGPSWYHKAPWEHAMGVYSIRPTTSSLARYCPDVNTAYKRGGARLSRDLGATRSKTEPMARLPPARGDGDDVRLAYVDTHSTTQARQSSQECCGPCTSSRLLSFSEHDWAGFTSKQPQSTGAPGEDDLLFLLLLFRSFPAFAFSCGCPGLGPMSCGMG</sequence>
<dbReference type="Proteomes" id="UP001175000">
    <property type="component" value="Unassembled WGS sequence"/>
</dbReference>